<accession>A0A7Z0I286</accession>
<comment type="caution">
    <text evidence="3">The sequence shown here is derived from an EMBL/GenBank/DDBJ whole genome shotgun (WGS) entry which is preliminary data.</text>
</comment>
<feature type="domain" description="FAD dependent oxidoreductase" evidence="2">
    <location>
        <begin position="35"/>
        <end position="386"/>
    </location>
</feature>
<organism evidence="3 4">
    <name type="scientific">Rhabdonatronobacter sediminivivens</name>
    <dbReference type="NCBI Taxonomy" id="2743469"/>
    <lineage>
        <taxon>Bacteria</taxon>
        <taxon>Pseudomonadati</taxon>
        <taxon>Pseudomonadota</taxon>
        <taxon>Alphaproteobacteria</taxon>
        <taxon>Rhodobacterales</taxon>
        <taxon>Paracoccaceae</taxon>
        <taxon>Rhabdonatronobacter</taxon>
    </lineage>
</organism>
<evidence type="ECO:0000259" key="2">
    <source>
        <dbReference type="Pfam" id="PF01266"/>
    </source>
</evidence>
<dbReference type="EMBL" id="JACBXS010000056">
    <property type="protein sequence ID" value="NYS26610.1"/>
    <property type="molecule type" value="Genomic_DNA"/>
</dbReference>
<dbReference type="Gene3D" id="3.30.9.10">
    <property type="entry name" value="D-Amino Acid Oxidase, subunit A, domain 2"/>
    <property type="match status" value="1"/>
</dbReference>
<dbReference type="Pfam" id="PF01266">
    <property type="entry name" value="DAO"/>
    <property type="match status" value="1"/>
</dbReference>
<dbReference type="AlphaFoldDB" id="A0A7Z0I286"/>
<dbReference type="Proteomes" id="UP000529417">
    <property type="component" value="Unassembled WGS sequence"/>
</dbReference>
<protein>
    <submittedName>
        <fullName evidence="3">FAD-binding oxidoreductase</fullName>
    </submittedName>
</protein>
<dbReference type="Gene3D" id="3.50.50.60">
    <property type="entry name" value="FAD/NAD(P)-binding domain"/>
    <property type="match status" value="1"/>
</dbReference>
<dbReference type="RefSeq" id="WP_179907403.1">
    <property type="nucleotide sequence ID" value="NZ_JACBXS010000056.1"/>
</dbReference>
<keyword evidence="4" id="KW-1185">Reference proteome</keyword>
<gene>
    <name evidence="3" type="ORF">HUK65_16620</name>
</gene>
<evidence type="ECO:0000313" key="4">
    <source>
        <dbReference type="Proteomes" id="UP000529417"/>
    </source>
</evidence>
<keyword evidence="1" id="KW-0560">Oxidoreductase</keyword>
<reference evidence="3 4" key="1">
    <citation type="journal article" date="2000" name="Arch. Microbiol.">
        <title>Rhodobaca bogoriensis gen. nov. and sp. nov., an alkaliphilic purple nonsulfur bacterium from African Rift Valley soda lakes.</title>
        <authorList>
            <person name="Milford A.D."/>
            <person name="Achenbach L.A."/>
            <person name="Jung D.O."/>
            <person name="Madigan M.T."/>
        </authorList>
    </citation>
    <scope>NUCLEOTIDE SEQUENCE [LARGE SCALE GENOMIC DNA]</scope>
    <source>
        <strain evidence="3 4">2376</strain>
    </source>
</reference>
<proteinExistence type="predicted"/>
<dbReference type="InterPro" id="IPR006076">
    <property type="entry name" value="FAD-dep_OxRdtase"/>
</dbReference>
<evidence type="ECO:0000256" key="1">
    <source>
        <dbReference type="ARBA" id="ARBA00023002"/>
    </source>
</evidence>
<dbReference type="SUPFAM" id="SSF51905">
    <property type="entry name" value="FAD/NAD(P)-binding domain"/>
    <property type="match status" value="1"/>
</dbReference>
<evidence type="ECO:0000313" key="3">
    <source>
        <dbReference type="EMBL" id="NYS26610.1"/>
    </source>
</evidence>
<dbReference type="InterPro" id="IPR036188">
    <property type="entry name" value="FAD/NAD-bd_sf"/>
</dbReference>
<dbReference type="GO" id="GO:0016491">
    <property type="term" value="F:oxidoreductase activity"/>
    <property type="evidence" value="ECO:0007669"/>
    <property type="project" value="UniProtKB-KW"/>
</dbReference>
<name>A0A7Z0I286_9RHOB</name>
<dbReference type="GO" id="GO:0005737">
    <property type="term" value="C:cytoplasm"/>
    <property type="evidence" value="ECO:0007669"/>
    <property type="project" value="TreeGrafter"/>
</dbReference>
<dbReference type="PANTHER" id="PTHR13847:SF281">
    <property type="entry name" value="FAD DEPENDENT OXIDOREDUCTASE DOMAIN-CONTAINING PROTEIN"/>
    <property type="match status" value="1"/>
</dbReference>
<sequence>MIANEDPVIAESLWTATANPTPPCPPLEGAAEAEVAVVGGGFAGLSAALHLAEAGISVRLLEAETPGWGASGRNGGQVNPGLKEDPDSVEARFGPDLGGRMVALAGDASDLVFDLIARHGIDCAASRPGWLQPAHDAAGLAAVRRRVEQWTRRGAALSLLDAPATAELLGAEGYVGAMLDKRGGSLHPLNYALGLATAAQRAGAVLHGHSRVVSLAREGAGHVLQTARGRLKVRRVILCTNGYTDDLVPALRRTLVPVRSVQVATAPLSDNLRRGILPQGHAASDSRRLLLYFRLDPQGRFVMGGRGDYGTAGTLRQMELLRRVSCKLYPQLGEAEWAHHWGGFVAMTADHYPHMDEVAPGVMAGVGFNGRGVAMATALGKVLADWAAGVPAAALPFPVTRPRPIPFHALRKPAVRATVAWYRLRDRLGV</sequence>
<dbReference type="PANTHER" id="PTHR13847">
    <property type="entry name" value="SARCOSINE DEHYDROGENASE-RELATED"/>
    <property type="match status" value="1"/>
</dbReference>